<dbReference type="SMART" id="SM00198">
    <property type="entry name" value="SCP"/>
    <property type="match status" value="1"/>
</dbReference>
<proteinExistence type="predicted"/>
<evidence type="ECO:0000259" key="1">
    <source>
        <dbReference type="SMART" id="SM00198"/>
    </source>
</evidence>
<dbReference type="PANTHER" id="PTHR10334">
    <property type="entry name" value="CYSTEINE-RICH SECRETORY PROTEIN-RELATED"/>
    <property type="match status" value="1"/>
</dbReference>
<keyword evidence="3" id="KW-1185">Reference proteome</keyword>
<dbReference type="Gene3D" id="3.40.33.10">
    <property type="entry name" value="CAP"/>
    <property type="match status" value="1"/>
</dbReference>
<name>A0AAD5QMG6_PARTN</name>
<comment type="caution">
    <text evidence="2">The sequence shown here is derived from an EMBL/GenBank/DDBJ whole genome shotgun (WGS) entry which is preliminary data.</text>
</comment>
<evidence type="ECO:0000313" key="3">
    <source>
        <dbReference type="Proteomes" id="UP001196413"/>
    </source>
</evidence>
<organism evidence="2 3">
    <name type="scientific">Parelaphostrongylus tenuis</name>
    <name type="common">Meningeal worm</name>
    <dbReference type="NCBI Taxonomy" id="148309"/>
    <lineage>
        <taxon>Eukaryota</taxon>
        <taxon>Metazoa</taxon>
        <taxon>Ecdysozoa</taxon>
        <taxon>Nematoda</taxon>
        <taxon>Chromadorea</taxon>
        <taxon>Rhabditida</taxon>
        <taxon>Rhabditina</taxon>
        <taxon>Rhabditomorpha</taxon>
        <taxon>Strongyloidea</taxon>
        <taxon>Metastrongylidae</taxon>
        <taxon>Parelaphostrongylus</taxon>
    </lineage>
</organism>
<dbReference type="InterPro" id="IPR014044">
    <property type="entry name" value="CAP_dom"/>
</dbReference>
<protein>
    <recommendedName>
        <fullName evidence="1">SCP domain-containing protein</fullName>
    </recommendedName>
</protein>
<dbReference type="EMBL" id="JAHQIW010003187">
    <property type="protein sequence ID" value="KAJ1357583.1"/>
    <property type="molecule type" value="Genomic_DNA"/>
</dbReference>
<dbReference type="AlphaFoldDB" id="A0AAD5QMG6"/>
<reference evidence="2" key="1">
    <citation type="submission" date="2021-06" db="EMBL/GenBank/DDBJ databases">
        <title>Parelaphostrongylus tenuis whole genome reference sequence.</title>
        <authorList>
            <person name="Garwood T.J."/>
            <person name="Larsen P.A."/>
            <person name="Fountain-Jones N.M."/>
            <person name="Garbe J.R."/>
            <person name="Macchietto M.G."/>
            <person name="Kania S.A."/>
            <person name="Gerhold R.W."/>
            <person name="Richards J.E."/>
            <person name="Wolf T.M."/>
        </authorList>
    </citation>
    <scope>NUCLEOTIDE SEQUENCE</scope>
    <source>
        <strain evidence="2">MNPRO001-30</strain>
        <tissue evidence="2">Meninges</tissue>
    </source>
</reference>
<gene>
    <name evidence="2" type="ORF">KIN20_015759</name>
</gene>
<evidence type="ECO:0000313" key="2">
    <source>
        <dbReference type="EMBL" id="KAJ1357583.1"/>
    </source>
</evidence>
<sequence length="216" mass="25231">MHQVSFIQTIIVKKVLSTEIPFSVPDRDNTDEMRNLYLKYHNDARSRLAKGKERDLNRRLGPAKNIYKLSWSCELEKIAKELAQGCGYDFTRHRSYGQNRETFYGSYGVKTFNVKKHIKEALDKWWKKVKNSYVRQDNKYDPSLFEFSNVSSKLALNLLSSTLNDGFQMAHYKNTELGCAHVICPDPSFSKLQVLCVYKRLLVFILNALIYRNPFL</sequence>
<accession>A0AAD5QMG6</accession>
<dbReference type="InterPro" id="IPR001283">
    <property type="entry name" value="CRISP-related"/>
</dbReference>
<dbReference type="InterPro" id="IPR035940">
    <property type="entry name" value="CAP_sf"/>
</dbReference>
<dbReference type="SUPFAM" id="SSF55797">
    <property type="entry name" value="PR-1-like"/>
    <property type="match status" value="1"/>
</dbReference>
<dbReference type="CDD" id="cd05380">
    <property type="entry name" value="CAP_euk"/>
    <property type="match status" value="1"/>
</dbReference>
<dbReference type="Pfam" id="PF00188">
    <property type="entry name" value="CAP"/>
    <property type="match status" value="1"/>
</dbReference>
<feature type="domain" description="SCP" evidence="1">
    <location>
        <begin position="32"/>
        <end position="199"/>
    </location>
</feature>
<dbReference type="Proteomes" id="UP001196413">
    <property type="component" value="Unassembled WGS sequence"/>
</dbReference>